<dbReference type="AlphaFoldDB" id="B9XIH1"/>
<dbReference type="GO" id="GO:0047480">
    <property type="term" value="F:UDP-N-acetylmuramoyl-tripeptide-D-alanyl-D-alanine ligase activity"/>
    <property type="evidence" value="ECO:0007669"/>
    <property type="project" value="UniProtKB-UniRule"/>
</dbReference>
<evidence type="ECO:0000256" key="1">
    <source>
        <dbReference type="ARBA" id="ARBA00022490"/>
    </source>
</evidence>
<proteinExistence type="inferred from homology"/>
<feature type="domain" description="Mur ligase N-terminal catalytic" evidence="12">
    <location>
        <begin position="28"/>
        <end position="101"/>
    </location>
</feature>
<keyword evidence="9 10" id="KW-0961">Cell wall biogenesis/degradation</keyword>
<keyword evidence="3 10" id="KW-0132">Cell division</keyword>
<dbReference type="STRING" id="320771.Cflav_PD3402"/>
<dbReference type="OrthoDB" id="9801978at2"/>
<keyword evidence="1 10" id="KW-0963">Cytoplasm</keyword>
<reference evidence="15 16" key="1">
    <citation type="journal article" date="2011" name="J. Bacteriol.">
        <title>Genome sequence of 'Pedosphaera parvula' Ellin514, an aerobic Verrucomicrobial isolate from pasture soil.</title>
        <authorList>
            <person name="Kant R."/>
            <person name="van Passel M.W."/>
            <person name="Sangwan P."/>
            <person name="Palva A."/>
            <person name="Lucas S."/>
            <person name="Copeland A."/>
            <person name="Lapidus A."/>
            <person name="Glavina Del Rio T."/>
            <person name="Dalin E."/>
            <person name="Tice H."/>
            <person name="Bruce D."/>
            <person name="Goodwin L."/>
            <person name="Pitluck S."/>
            <person name="Chertkov O."/>
            <person name="Larimer F.W."/>
            <person name="Land M.L."/>
            <person name="Hauser L."/>
            <person name="Brettin T.S."/>
            <person name="Detter J.C."/>
            <person name="Han S."/>
            <person name="de Vos W.M."/>
            <person name="Janssen P.H."/>
            <person name="Smidt H."/>
        </authorList>
    </citation>
    <scope>NUCLEOTIDE SEQUENCE [LARGE SCALE GENOMIC DNA]</scope>
    <source>
        <strain evidence="15 16">Ellin514</strain>
    </source>
</reference>
<dbReference type="SUPFAM" id="SSF53623">
    <property type="entry name" value="MurD-like peptide ligases, catalytic domain"/>
    <property type="match status" value="1"/>
</dbReference>
<evidence type="ECO:0000256" key="6">
    <source>
        <dbReference type="ARBA" id="ARBA00022960"/>
    </source>
</evidence>
<evidence type="ECO:0000256" key="3">
    <source>
        <dbReference type="ARBA" id="ARBA00022618"/>
    </source>
</evidence>
<protein>
    <recommendedName>
        <fullName evidence="10 11">UDP-N-acetylmuramoyl-tripeptide--D-alanyl-D-alanine ligase</fullName>
        <ecNumber evidence="10 11">6.3.2.10</ecNumber>
    </recommendedName>
    <alternativeName>
        <fullName evidence="10">D-alanyl-D-alanine-adding enzyme</fullName>
    </alternativeName>
</protein>
<dbReference type="InterPro" id="IPR036615">
    <property type="entry name" value="Mur_ligase_C_dom_sf"/>
</dbReference>
<dbReference type="RefSeq" id="WP_007415614.1">
    <property type="nucleotide sequence ID" value="NZ_ABOX02000017.1"/>
</dbReference>
<keyword evidence="5 10" id="KW-0067">ATP-binding</keyword>
<evidence type="ECO:0000256" key="11">
    <source>
        <dbReference type="RuleBase" id="RU004136"/>
    </source>
</evidence>
<dbReference type="GO" id="GO:0051301">
    <property type="term" value="P:cell division"/>
    <property type="evidence" value="ECO:0007669"/>
    <property type="project" value="UniProtKB-KW"/>
</dbReference>
<evidence type="ECO:0000256" key="5">
    <source>
        <dbReference type="ARBA" id="ARBA00022840"/>
    </source>
</evidence>
<dbReference type="GO" id="GO:0071555">
    <property type="term" value="P:cell wall organization"/>
    <property type="evidence" value="ECO:0007669"/>
    <property type="project" value="UniProtKB-KW"/>
</dbReference>
<evidence type="ECO:0000313" key="15">
    <source>
        <dbReference type="EMBL" id="EEF60432.1"/>
    </source>
</evidence>
<evidence type="ECO:0000259" key="14">
    <source>
        <dbReference type="Pfam" id="PF08245"/>
    </source>
</evidence>
<dbReference type="PANTHER" id="PTHR43024:SF1">
    <property type="entry name" value="UDP-N-ACETYLMURAMOYL-TRIPEPTIDE--D-ALANYL-D-ALANINE LIGASE"/>
    <property type="match status" value="1"/>
</dbReference>
<comment type="similarity">
    <text evidence="10">Belongs to the MurCDEF family. MurF subfamily.</text>
</comment>
<comment type="caution">
    <text evidence="15">The sequence shown here is derived from an EMBL/GenBank/DDBJ whole genome shotgun (WGS) entry which is preliminary data.</text>
</comment>
<feature type="domain" description="Mur ligase C-terminal" evidence="13">
    <location>
        <begin position="322"/>
        <end position="445"/>
    </location>
</feature>
<feature type="domain" description="Mur ligase central" evidence="14">
    <location>
        <begin position="111"/>
        <end position="298"/>
    </location>
</feature>
<feature type="binding site" evidence="10">
    <location>
        <begin position="113"/>
        <end position="119"/>
    </location>
    <ligand>
        <name>ATP</name>
        <dbReference type="ChEBI" id="CHEBI:30616"/>
    </ligand>
</feature>
<comment type="pathway">
    <text evidence="10 11">Cell wall biogenesis; peptidoglycan biosynthesis.</text>
</comment>
<dbReference type="SUPFAM" id="SSF53244">
    <property type="entry name" value="MurD-like peptide ligases, peptide-binding domain"/>
    <property type="match status" value="1"/>
</dbReference>
<dbReference type="InterPro" id="IPR051046">
    <property type="entry name" value="MurCDEF_CellWall_CoF430Synth"/>
</dbReference>
<evidence type="ECO:0000256" key="10">
    <source>
        <dbReference type="HAMAP-Rule" id="MF_02019"/>
    </source>
</evidence>
<dbReference type="Pfam" id="PF01225">
    <property type="entry name" value="Mur_ligase"/>
    <property type="match status" value="1"/>
</dbReference>
<gene>
    <name evidence="10" type="primary">murF</name>
    <name evidence="15" type="ORF">Cflav_PD3402</name>
</gene>
<dbReference type="EC" id="6.3.2.10" evidence="10 11"/>
<dbReference type="GO" id="GO:0008766">
    <property type="term" value="F:UDP-N-acetylmuramoylalanyl-D-glutamyl-2,6-diaminopimelate-D-alanyl-D-alanine ligase activity"/>
    <property type="evidence" value="ECO:0007669"/>
    <property type="project" value="RHEA"/>
</dbReference>
<dbReference type="NCBIfam" id="TIGR01143">
    <property type="entry name" value="murF"/>
    <property type="match status" value="1"/>
</dbReference>
<name>B9XIH1_PEDPL</name>
<dbReference type="Proteomes" id="UP000003688">
    <property type="component" value="Unassembled WGS sequence"/>
</dbReference>
<dbReference type="UniPathway" id="UPA00219"/>
<comment type="catalytic activity">
    <reaction evidence="10 11">
        <text>D-alanyl-D-alanine + UDP-N-acetyl-alpha-D-muramoyl-L-alanyl-gamma-D-glutamyl-meso-2,6-diaminopimelate + ATP = UDP-N-acetyl-alpha-D-muramoyl-L-alanyl-gamma-D-glutamyl-meso-2,6-diaminopimeloyl-D-alanyl-D-alanine + ADP + phosphate + H(+)</text>
        <dbReference type="Rhea" id="RHEA:28374"/>
        <dbReference type="ChEBI" id="CHEBI:15378"/>
        <dbReference type="ChEBI" id="CHEBI:30616"/>
        <dbReference type="ChEBI" id="CHEBI:43474"/>
        <dbReference type="ChEBI" id="CHEBI:57822"/>
        <dbReference type="ChEBI" id="CHEBI:61386"/>
        <dbReference type="ChEBI" id="CHEBI:83905"/>
        <dbReference type="ChEBI" id="CHEBI:456216"/>
        <dbReference type="EC" id="6.3.2.10"/>
    </reaction>
</comment>
<dbReference type="Pfam" id="PF02875">
    <property type="entry name" value="Mur_ligase_C"/>
    <property type="match status" value="1"/>
</dbReference>
<accession>B9XIH1</accession>
<evidence type="ECO:0000256" key="7">
    <source>
        <dbReference type="ARBA" id="ARBA00022984"/>
    </source>
</evidence>
<evidence type="ECO:0000313" key="16">
    <source>
        <dbReference type="Proteomes" id="UP000003688"/>
    </source>
</evidence>
<dbReference type="InterPro" id="IPR035911">
    <property type="entry name" value="MurE/MurF_N"/>
</dbReference>
<comment type="subcellular location">
    <subcellularLocation>
        <location evidence="10 11">Cytoplasm</location>
    </subcellularLocation>
</comment>
<evidence type="ECO:0000256" key="2">
    <source>
        <dbReference type="ARBA" id="ARBA00022598"/>
    </source>
</evidence>
<organism evidence="15 16">
    <name type="scientific">Pedosphaera parvula (strain Ellin514)</name>
    <dbReference type="NCBI Taxonomy" id="320771"/>
    <lineage>
        <taxon>Bacteria</taxon>
        <taxon>Pseudomonadati</taxon>
        <taxon>Verrucomicrobiota</taxon>
        <taxon>Pedosphaerae</taxon>
        <taxon>Pedosphaerales</taxon>
        <taxon>Pedosphaeraceae</taxon>
        <taxon>Pedosphaera</taxon>
    </lineage>
</organism>
<evidence type="ECO:0000256" key="8">
    <source>
        <dbReference type="ARBA" id="ARBA00023306"/>
    </source>
</evidence>
<dbReference type="GO" id="GO:0005737">
    <property type="term" value="C:cytoplasm"/>
    <property type="evidence" value="ECO:0007669"/>
    <property type="project" value="UniProtKB-SubCell"/>
</dbReference>
<evidence type="ECO:0000256" key="4">
    <source>
        <dbReference type="ARBA" id="ARBA00022741"/>
    </source>
</evidence>
<dbReference type="EMBL" id="ABOX02000017">
    <property type="protein sequence ID" value="EEF60432.1"/>
    <property type="molecule type" value="Genomic_DNA"/>
</dbReference>
<keyword evidence="7 10" id="KW-0573">Peptidoglycan synthesis</keyword>
<dbReference type="SUPFAM" id="SSF63418">
    <property type="entry name" value="MurE/MurF N-terminal domain"/>
    <property type="match status" value="1"/>
</dbReference>
<keyword evidence="16" id="KW-1185">Reference proteome</keyword>
<dbReference type="GO" id="GO:0005524">
    <property type="term" value="F:ATP binding"/>
    <property type="evidence" value="ECO:0007669"/>
    <property type="project" value="UniProtKB-UniRule"/>
</dbReference>
<comment type="function">
    <text evidence="10 11">Involved in cell wall formation. Catalyzes the final step in the synthesis of UDP-N-acetylmuramoyl-pentapeptide, the precursor of murein.</text>
</comment>
<keyword evidence="8 10" id="KW-0131">Cell cycle</keyword>
<keyword evidence="6 10" id="KW-0133">Cell shape</keyword>
<dbReference type="Pfam" id="PF08245">
    <property type="entry name" value="Mur_ligase_M"/>
    <property type="match status" value="1"/>
</dbReference>
<dbReference type="Gene3D" id="3.90.190.20">
    <property type="entry name" value="Mur ligase, C-terminal domain"/>
    <property type="match status" value="1"/>
</dbReference>
<dbReference type="GO" id="GO:0008360">
    <property type="term" value="P:regulation of cell shape"/>
    <property type="evidence" value="ECO:0007669"/>
    <property type="project" value="UniProtKB-KW"/>
</dbReference>
<dbReference type="InterPro" id="IPR005863">
    <property type="entry name" value="UDP-N-AcMur_synth"/>
</dbReference>
<dbReference type="InterPro" id="IPR036565">
    <property type="entry name" value="Mur-like_cat_sf"/>
</dbReference>
<dbReference type="Gene3D" id="3.40.1190.10">
    <property type="entry name" value="Mur-like, catalytic domain"/>
    <property type="match status" value="1"/>
</dbReference>
<dbReference type="InterPro" id="IPR000713">
    <property type="entry name" value="Mur_ligase_N"/>
</dbReference>
<evidence type="ECO:0000256" key="9">
    <source>
        <dbReference type="ARBA" id="ARBA00023316"/>
    </source>
</evidence>
<sequence length="458" mass="49190">MEPRSLTYVAASMLGELRAGSPETRVARVCSDSRQVQPGDLFFALAGERFDGHEFITEVASKGVAAVVAERTRMTGKMPECGVIVVDNTRQALGRLAARYRQDFQLPIIAVGGSNGKTSTKELLAGVLKKRLNTLWSEASFNNDIGVPATLLRLEKANQAAVLEIGTNHPGELAPLVSMIQPKFGIITSIGREHLEFFGDVAGVADEEGWLAELLPADGKLFLNGDSDWTKQIARRTRATVVRVGFGAGNDWRVTDAKMDLQGVVFQVDAPDKSLSGQYRTALLGRHQALNATFALAVGAELGLTRDHLEQGLSDCKSAKMRLQLSNWNGICVIDDAYNANADSMLAALNTLQEMPCVGRRVAVLGDMAELGAHSEAAHEEVGRRVAELGLNRLFAVGKMAGAMAKSARDAGLAEASEFDDVPAAAAAVKNFLKAGDVVLLKASRSTRLERLFEMLKS</sequence>
<dbReference type="HAMAP" id="MF_02019">
    <property type="entry name" value="MurF"/>
    <property type="match status" value="1"/>
</dbReference>
<dbReference type="InterPro" id="IPR004101">
    <property type="entry name" value="Mur_ligase_C"/>
</dbReference>
<dbReference type="GO" id="GO:0009252">
    <property type="term" value="P:peptidoglycan biosynthetic process"/>
    <property type="evidence" value="ECO:0007669"/>
    <property type="project" value="UniProtKB-UniRule"/>
</dbReference>
<evidence type="ECO:0000259" key="13">
    <source>
        <dbReference type="Pfam" id="PF02875"/>
    </source>
</evidence>
<keyword evidence="2 10" id="KW-0436">Ligase</keyword>
<dbReference type="PANTHER" id="PTHR43024">
    <property type="entry name" value="UDP-N-ACETYLMURAMOYL-TRIPEPTIDE--D-ALANYL-D-ALANINE LIGASE"/>
    <property type="match status" value="1"/>
</dbReference>
<keyword evidence="4 10" id="KW-0547">Nucleotide-binding</keyword>
<dbReference type="Gene3D" id="3.40.1390.10">
    <property type="entry name" value="MurE/MurF, N-terminal domain"/>
    <property type="match status" value="1"/>
</dbReference>
<dbReference type="InterPro" id="IPR013221">
    <property type="entry name" value="Mur_ligase_cen"/>
</dbReference>
<evidence type="ECO:0000259" key="12">
    <source>
        <dbReference type="Pfam" id="PF01225"/>
    </source>
</evidence>